<evidence type="ECO:0000313" key="7">
    <source>
        <dbReference type="EMBL" id="OGI42301.1"/>
    </source>
</evidence>
<dbReference type="SUPFAM" id="SSF51338">
    <property type="entry name" value="Composite domain of metallo-dependent hydrolases"/>
    <property type="match status" value="1"/>
</dbReference>
<feature type="binding site" evidence="5">
    <location>
        <position position="99"/>
    </location>
    <ligand>
        <name>substrate</name>
    </ligand>
</feature>
<dbReference type="NCBIfam" id="NF006549">
    <property type="entry name" value="PRK09045.1"/>
    <property type="match status" value="1"/>
</dbReference>
<dbReference type="GO" id="GO:0090614">
    <property type="term" value="F:5'-methylthioadenosine deaminase activity"/>
    <property type="evidence" value="ECO:0007669"/>
    <property type="project" value="UniProtKB-UniRule"/>
</dbReference>
<organism evidence="7 8">
    <name type="scientific">Candidatus Muproteobacteria bacterium RBG_16_64_11</name>
    <dbReference type="NCBI Taxonomy" id="1817758"/>
    <lineage>
        <taxon>Bacteria</taxon>
        <taxon>Pseudomonadati</taxon>
        <taxon>Pseudomonadota</taxon>
        <taxon>Candidatus Muproteobacteria</taxon>
    </lineage>
</organism>
<comment type="caution">
    <text evidence="7">The sequence shown here is derived from an EMBL/GenBank/DDBJ whole genome shotgun (WGS) entry which is preliminary data.</text>
</comment>
<dbReference type="Pfam" id="PF01979">
    <property type="entry name" value="Amidohydro_1"/>
    <property type="match status" value="1"/>
</dbReference>
<dbReference type="InterPro" id="IPR032466">
    <property type="entry name" value="Metal_Hydrolase"/>
</dbReference>
<name>A0A1F6TAX2_9PROT</name>
<comment type="catalytic activity">
    <reaction evidence="5">
        <text>S-adenosyl-L-homocysteine + H2O + H(+) = S-inosyl-L-homocysteine + NH4(+)</text>
        <dbReference type="Rhea" id="RHEA:20716"/>
        <dbReference type="ChEBI" id="CHEBI:15377"/>
        <dbReference type="ChEBI" id="CHEBI:15378"/>
        <dbReference type="ChEBI" id="CHEBI:28938"/>
        <dbReference type="ChEBI" id="CHEBI:57856"/>
        <dbReference type="ChEBI" id="CHEBI:57985"/>
        <dbReference type="EC" id="3.5.4.28"/>
    </reaction>
</comment>
<comment type="similarity">
    <text evidence="5">Belongs to the metallo-dependent hydrolases superfamily. MTA/SAH deaminase family.</text>
</comment>
<evidence type="ECO:0000256" key="2">
    <source>
        <dbReference type="ARBA" id="ARBA00022723"/>
    </source>
</evidence>
<dbReference type="AlphaFoldDB" id="A0A1F6TAX2"/>
<evidence type="ECO:0000256" key="1">
    <source>
        <dbReference type="ARBA" id="ARBA00006745"/>
    </source>
</evidence>
<protein>
    <recommendedName>
        <fullName evidence="5">5-methylthioadenosine/S-adenosylhomocysteine deaminase</fullName>
        <shortName evidence="5">MTA/SAH deaminase</shortName>
        <ecNumber evidence="5">3.5.4.28</ecNumber>
        <ecNumber evidence="5">3.5.4.31</ecNumber>
    </recommendedName>
</protein>
<dbReference type="InterPro" id="IPR006680">
    <property type="entry name" value="Amidohydro-rel"/>
</dbReference>
<feature type="binding site" evidence="5">
    <location>
        <position position="192"/>
    </location>
    <ligand>
        <name>substrate</name>
    </ligand>
</feature>
<comment type="cofactor">
    <cofactor evidence="5">
        <name>Zn(2+)</name>
        <dbReference type="ChEBI" id="CHEBI:29105"/>
    </cofactor>
    <text evidence="5">Binds 1 zinc ion per subunit.</text>
</comment>
<gene>
    <name evidence="5" type="primary">mtaD</name>
    <name evidence="7" type="ORF">A2150_07185</name>
</gene>
<feature type="binding site" evidence="5">
    <location>
        <position position="222"/>
    </location>
    <ligand>
        <name>substrate</name>
    </ligand>
</feature>
<evidence type="ECO:0000256" key="3">
    <source>
        <dbReference type="ARBA" id="ARBA00022801"/>
    </source>
</evidence>
<dbReference type="STRING" id="1817758.A2150_07185"/>
<dbReference type="HAMAP" id="MF_01281">
    <property type="entry name" value="MTA_SAH_deamin"/>
    <property type="match status" value="1"/>
</dbReference>
<feature type="binding site" evidence="5">
    <location>
        <position position="70"/>
    </location>
    <ligand>
        <name>Zn(2+)</name>
        <dbReference type="ChEBI" id="CHEBI:29105"/>
    </ligand>
</feature>
<evidence type="ECO:0000256" key="5">
    <source>
        <dbReference type="HAMAP-Rule" id="MF_01281"/>
    </source>
</evidence>
<dbReference type="Gene3D" id="2.30.40.10">
    <property type="entry name" value="Urease, subunit C, domain 1"/>
    <property type="match status" value="1"/>
</dbReference>
<feature type="domain" description="Amidohydrolase-related" evidence="6">
    <location>
        <begin position="62"/>
        <end position="410"/>
    </location>
</feature>
<evidence type="ECO:0000256" key="4">
    <source>
        <dbReference type="ARBA" id="ARBA00022833"/>
    </source>
</evidence>
<dbReference type="EC" id="3.5.4.28" evidence="5"/>
<dbReference type="FunFam" id="3.20.20.140:FF:000014">
    <property type="entry name" value="5-methylthioadenosine/S-adenosylhomocysteine deaminase"/>
    <property type="match status" value="1"/>
</dbReference>
<dbReference type="InterPro" id="IPR011059">
    <property type="entry name" value="Metal-dep_hydrolase_composite"/>
</dbReference>
<comment type="similarity">
    <text evidence="1">Belongs to the metallo-dependent hydrolases superfamily. ATZ/TRZ family.</text>
</comment>
<comment type="caution">
    <text evidence="5">Lacks conserved residue(s) required for the propagation of feature annotation.</text>
</comment>
<dbReference type="PANTHER" id="PTHR43794:SF11">
    <property type="entry name" value="AMIDOHYDROLASE-RELATED DOMAIN-CONTAINING PROTEIN"/>
    <property type="match status" value="1"/>
</dbReference>
<feature type="binding site" evidence="5">
    <location>
        <position position="307"/>
    </location>
    <ligand>
        <name>substrate</name>
    </ligand>
</feature>
<dbReference type="CDD" id="cd01298">
    <property type="entry name" value="ATZ_TRZ_like"/>
    <property type="match status" value="1"/>
</dbReference>
<dbReference type="GO" id="GO:0050270">
    <property type="term" value="F:S-adenosylhomocysteine deaminase activity"/>
    <property type="evidence" value="ECO:0007669"/>
    <property type="project" value="UniProtKB-UniRule"/>
</dbReference>
<keyword evidence="3 5" id="KW-0378">Hydrolase</keyword>
<dbReference type="Gene3D" id="3.20.20.140">
    <property type="entry name" value="Metal-dependent hydrolases"/>
    <property type="match status" value="1"/>
</dbReference>
<feature type="binding site" evidence="5">
    <location>
        <position position="307"/>
    </location>
    <ligand>
        <name>Zn(2+)</name>
        <dbReference type="ChEBI" id="CHEBI:29105"/>
    </ligand>
</feature>
<comment type="function">
    <text evidence="5">Catalyzes the deamination of 5-methylthioadenosine and S-adenosyl-L-homocysteine into 5-methylthioinosine and S-inosyl-L-homocysteine, respectively. Is also able to deaminate adenosine.</text>
</comment>
<proteinExistence type="inferred from homology"/>
<dbReference type="Proteomes" id="UP000177925">
    <property type="component" value="Unassembled WGS sequence"/>
</dbReference>
<dbReference type="InterPro" id="IPR023512">
    <property type="entry name" value="Deaminase_MtaD/DadD"/>
</dbReference>
<dbReference type="PANTHER" id="PTHR43794">
    <property type="entry name" value="AMINOHYDROLASE SSNA-RELATED"/>
    <property type="match status" value="1"/>
</dbReference>
<comment type="catalytic activity">
    <reaction evidence="5">
        <text>S-methyl-5'-thioadenosine + H2O + H(+) = S-methyl-5'-thioinosine + NH4(+)</text>
        <dbReference type="Rhea" id="RHEA:25025"/>
        <dbReference type="ChEBI" id="CHEBI:15377"/>
        <dbReference type="ChEBI" id="CHEBI:15378"/>
        <dbReference type="ChEBI" id="CHEBI:17509"/>
        <dbReference type="ChEBI" id="CHEBI:28938"/>
        <dbReference type="ChEBI" id="CHEBI:48595"/>
        <dbReference type="EC" id="3.5.4.31"/>
    </reaction>
</comment>
<reference evidence="7 8" key="1">
    <citation type="journal article" date="2016" name="Nat. Commun.">
        <title>Thousands of microbial genomes shed light on interconnected biogeochemical processes in an aquifer system.</title>
        <authorList>
            <person name="Anantharaman K."/>
            <person name="Brown C.T."/>
            <person name="Hug L.A."/>
            <person name="Sharon I."/>
            <person name="Castelle C.J."/>
            <person name="Probst A.J."/>
            <person name="Thomas B.C."/>
            <person name="Singh A."/>
            <person name="Wilkins M.J."/>
            <person name="Karaoz U."/>
            <person name="Brodie E.L."/>
            <person name="Williams K.H."/>
            <person name="Hubbard S.S."/>
            <person name="Banfield J.F."/>
        </authorList>
    </citation>
    <scope>NUCLEOTIDE SEQUENCE [LARGE SCALE GENOMIC DNA]</scope>
</reference>
<dbReference type="EC" id="3.5.4.31" evidence="5"/>
<evidence type="ECO:0000259" key="6">
    <source>
        <dbReference type="Pfam" id="PF01979"/>
    </source>
</evidence>
<sequence>MPQTVDSLIHARWVIPVEPAGACLERHSVAVENGVIIDILPTADTAKKYQSRETVNLHHHALIPGLVNAHTHAAMTLFRGMADDLVLAEWLQGHIWPAETAWVSPDFVRDGTLLSIAEMLRSGTTCFNDMYFFPDVVARVAAETGIRACVGLILIDFPTAWAQTAQEYIEKGLALHDELRHSELVRTAFAPHAPYTVSDAPLEKVRVLSDELDLPVHMHVHETAHEIEESLARYGMRPLERLERLGLLNPHLLAVHMTQLYPEEMATLAARGVHVLHCPESNLKLGNGFCEVARLLAAGVNVALGTDGAASNNDLDMLVEMRTAALLAKGVSRDPTAVPAHTALRMATLNGARALGLDDVIGSLVPGKAADMTALDLSHLSCQPVYDAASQVVYAASRDQVTDVWVAGRQLLKNGELTTLDRHAILRCTVEWGRKIQEARSGKTKP</sequence>
<dbReference type="EMBL" id="MFSS01000093">
    <property type="protein sequence ID" value="OGI42301.1"/>
    <property type="molecule type" value="Genomic_DNA"/>
</dbReference>
<dbReference type="GO" id="GO:0046872">
    <property type="term" value="F:metal ion binding"/>
    <property type="evidence" value="ECO:0007669"/>
    <property type="project" value="UniProtKB-KW"/>
</dbReference>
<evidence type="ECO:0000313" key="8">
    <source>
        <dbReference type="Proteomes" id="UP000177925"/>
    </source>
</evidence>
<dbReference type="InterPro" id="IPR050287">
    <property type="entry name" value="MTA/SAH_deaminase"/>
</dbReference>
<feature type="binding site" evidence="5">
    <location>
        <position position="219"/>
    </location>
    <ligand>
        <name>Zn(2+)</name>
        <dbReference type="ChEBI" id="CHEBI:29105"/>
    </ligand>
</feature>
<dbReference type="SUPFAM" id="SSF51556">
    <property type="entry name" value="Metallo-dependent hydrolases"/>
    <property type="match status" value="1"/>
</dbReference>
<keyword evidence="4 5" id="KW-0862">Zinc</keyword>
<accession>A0A1F6TAX2</accession>
<feature type="binding site" evidence="5">
    <location>
        <position position="72"/>
    </location>
    <ligand>
        <name>Zn(2+)</name>
        <dbReference type="ChEBI" id="CHEBI:29105"/>
    </ligand>
</feature>
<keyword evidence="2 5" id="KW-0479">Metal-binding</keyword>